<name>L1Q4H5_9CLOT</name>
<reference evidence="1 2" key="1">
    <citation type="submission" date="2012-05" db="EMBL/GenBank/DDBJ databases">
        <authorList>
            <person name="Weinstock G."/>
            <person name="Sodergren E."/>
            <person name="Lobos E.A."/>
            <person name="Fulton L."/>
            <person name="Fulton R."/>
            <person name="Courtney L."/>
            <person name="Fronick C."/>
            <person name="O'Laughlin M."/>
            <person name="Godfrey J."/>
            <person name="Wilson R.M."/>
            <person name="Miner T."/>
            <person name="Farmer C."/>
            <person name="Delehaunty K."/>
            <person name="Cordes M."/>
            <person name="Minx P."/>
            <person name="Tomlinson C."/>
            <person name="Chen J."/>
            <person name="Wollam A."/>
            <person name="Pepin K.H."/>
            <person name="Bhonagiri V."/>
            <person name="Zhang X."/>
            <person name="Suruliraj S."/>
            <person name="Warren W."/>
            <person name="Mitreva M."/>
            <person name="Mardis E.R."/>
            <person name="Wilson R.K."/>
        </authorList>
    </citation>
    <scope>NUCLEOTIDE SEQUENCE [LARGE SCALE GENOMIC DNA]</scope>
    <source>
        <strain evidence="1 2">DSM 1785</strain>
    </source>
</reference>
<keyword evidence="2" id="KW-1185">Reference proteome</keyword>
<protein>
    <submittedName>
        <fullName evidence="1">Toxin-antitoxin system, antitoxin component, ribbon-helix-helix domain protein</fullName>
    </submittedName>
</protein>
<evidence type="ECO:0000313" key="1">
    <source>
        <dbReference type="EMBL" id="EKY22786.1"/>
    </source>
</evidence>
<evidence type="ECO:0000313" key="2">
    <source>
        <dbReference type="Proteomes" id="UP000010420"/>
    </source>
</evidence>
<accession>L1Q4H5</accession>
<dbReference type="HOGENOM" id="CLU_2914413_0_0_9"/>
<dbReference type="InterPro" id="IPR053842">
    <property type="entry name" value="NikA-like"/>
</dbReference>
<dbReference type="EMBL" id="AMEZ01000120">
    <property type="protein sequence ID" value="EKY22786.1"/>
    <property type="molecule type" value="Genomic_DNA"/>
</dbReference>
<dbReference type="Proteomes" id="UP000010420">
    <property type="component" value="Unassembled WGS sequence"/>
</dbReference>
<dbReference type="Gene3D" id="1.20.5.780">
    <property type="entry name" value="Single helix bin"/>
    <property type="match status" value="1"/>
</dbReference>
<dbReference type="AlphaFoldDB" id="L1Q4H5"/>
<comment type="caution">
    <text evidence="1">The sequence shown here is derived from an EMBL/GenBank/DDBJ whole genome shotgun (WGS) entry which is preliminary data.</text>
</comment>
<proteinExistence type="predicted"/>
<dbReference type="Pfam" id="PF21983">
    <property type="entry name" value="NikA-like"/>
    <property type="match status" value="1"/>
</dbReference>
<dbReference type="RefSeq" id="WP_005215771.1">
    <property type="nucleotide sequence ID" value="NZ_KB291705.1"/>
</dbReference>
<dbReference type="PATRIC" id="fig|545697.3.peg.3084"/>
<gene>
    <name evidence="1" type="ORF">HMPREF0216_03151</name>
</gene>
<organism evidence="1 2">
    <name type="scientific">Clostridium celatum DSM 1785</name>
    <dbReference type="NCBI Taxonomy" id="545697"/>
    <lineage>
        <taxon>Bacteria</taxon>
        <taxon>Bacillati</taxon>
        <taxon>Bacillota</taxon>
        <taxon>Clostridia</taxon>
        <taxon>Eubacteriales</taxon>
        <taxon>Clostridiaceae</taxon>
        <taxon>Clostridium</taxon>
    </lineage>
</organism>
<sequence length="53" mass="6406">MSKKELIQIRVSEDEKLKIKTIARKKGMTVSEFILYSFMRTISEYEIYELMKK</sequence>